<dbReference type="Pfam" id="PF25989">
    <property type="entry name" value="YknX_C"/>
    <property type="match status" value="1"/>
</dbReference>
<dbReference type="PANTHER" id="PTHR30469:SF15">
    <property type="entry name" value="HLYD FAMILY OF SECRETION PROTEINS"/>
    <property type="match status" value="1"/>
</dbReference>
<dbReference type="AlphaFoldDB" id="A0A972FHZ3"/>
<name>A0A972FHZ3_9RHOO</name>
<dbReference type="InterPro" id="IPR058637">
    <property type="entry name" value="YknX-like_C"/>
</dbReference>
<dbReference type="Proteomes" id="UP000599523">
    <property type="component" value="Unassembled WGS sequence"/>
</dbReference>
<organism evidence="3 4">
    <name type="scientific">Azoarcus taiwanensis</name>
    <dbReference type="NCBI Taxonomy" id="666964"/>
    <lineage>
        <taxon>Bacteria</taxon>
        <taxon>Pseudomonadati</taxon>
        <taxon>Pseudomonadota</taxon>
        <taxon>Betaproteobacteria</taxon>
        <taxon>Rhodocyclales</taxon>
        <taxon>Zoogloeaceae</taxon>
        <taxon>Azoarcus</taxon>
    </lineage>
</organism>
<evidence type="ECO:0000259" key="2">
    <source>
        <dbReference type="Pfam" id="PF25989"/>
    </source>
</evidence>
<accession>A0A972FHZ3</accession>
<dbReference type="PANTHER" id="PTHR30469">
    <property type="entry name" value="MULTIDRUG RESISTANCE PROTEIN MDTA"/>
    <property type="match status" value="1"/>
</dbReference>
<dbReference type="GO" id="GO:1990281">
    <property type="term" value="C:efflux pump complex"/>
    <property type="evidence" value="ECO:0007669"/>
    <property type="project" value="TreeGrafter"/>
</dbReference>
<dbReference type="Gene3D" id="2.40.420.20">
    <property type="match status" value="1"/>
</dbReference>
<dbReference type="Gene3D" id="1.10.287.470">
    <property type="entry name" value="Helix hairpin bin"/>
    <property type="match status" value="1"/>
</dbReference>
<sequence>MRIRSRVVTVVLVLAGIGLLAWALAPAPVPVSTSRVDVGRFVESVSDEGRTRLRDTYTVSAPISGYLQRVGLEVGDRVSLDQVVATLEAMPTPALDARSLEQARDQLAAAEARLRSAQANLLTARAEARFAEAEYDRYRQLFDRNLIAPTEIERRQSERDRQRALASAASYAVDVARFEVDTARAAINIGSGERATDEQLRLDVRAPVAGVVLQRYRCCEGAIGAGEPILVVGDLADLEIQVDLLSMDAVRVRPQMPVRVTGYGGEAVLEGRVRRVDPAGFTRTSALGVDEQRVPVIIDFDDLAQASAHLGVGFRVEAEFVLWQGENVLQIPTSALFRYDDRWSVFVVEEGRARVRSVEPGRRAGLITEVRTGLAEGDVIVTHPGDRVADGVRVRPD</sequence>
<dbReference type="EMBL" id="WTVM01000204">
    <property type="protein sequence ID" value="NMG05085.1"/>
    <property type="molecule type" value="Genomic_DNA"/>
</dbReference>
<dbReference type="RefSeq" id="WP_168989699.1">
    <property type="nucleotide sequence ID" value="NZ_CAWPHM010000116.1"/>
</dbReference>
<proteinExistence type="predicted"/>
<keyword evidence="1" id="KW-0175">Coiled coil</keyword>
<keyword evidence="4" id="KW-1185">Reference proteome</keyword>
<dbReference type="GO" id="GO:0015562">
    <property type="term" value="F:efflux transmembrane transporter activity"/>
    <property type="evidence" value="ECO:0007669"/>
    <property type="project" value="TreeGrafter"/>
</dbReference>
<evidence type="ECO:0000313" key="4">
    <source>
        <dbReference type="Proteomes" id="UP000599523"/>
    </source>
</evidence>
<evidence type="ECO:0000256" key="1">
    <source>
        <dbReference type="SAM" id="Coils"/>
    </source>
</evidence>
<gene>
    <name evidence="3" type="ORF">GPA21_19275</name>
</gene>
<reference evidence="3" key="1">
    <citation type="submission" date="2019-12" db="EMBL/GenBank/DDBJ databases">
        <title>Comparative genomics gives insights into the taxonomy of the Azoarcus-Aromatoleum group and reveals separate origins of nif in the plant-associated Azoarcus and non-plant-associated Aromatoleum sub-groups.</title>
        <authorList>
            <person name="Lafos M."/>
            <person name="Maluk M."/>
            <person name="Batista M."/>
            <person name="Junghare M."/>
            <person name="Carmona M."/>
            <person name="Faoro H."/>
            <person name="Cruz L.M."/>
            <person name="Battistoni F."/>
            <person name="De Souza E."/>
            <person name="Pedrosa F."/>
            <person name="Chen W.-M."/>
            <person name="Poole P.S."/>
            <person name="Dixon R.A."/>
            <person name="James E.K."/>
        </authorList>
    </citation>
    <scope>NUCLEOTIDE SEQUENCE</scope>
    <source>
        <strain evidence="3">NSC3</strain>
    </source>
</reference>
<feature type="coiled-coil region" evidence="1">
    <location>
        <begin position="100"/>
        <end position="141"/>
    </location>
</feature>
<feature type="domain" description="YknX-like C-terminal permuted SH3-like" evidence="2">
    <location>
        <begin position="328"/>
        <end position="395"/>
    </location>
</feature>
<dbReference type="Gene3D" id="2.40.50.100">
    <property type="match status" value="1"/>
</dbReference>
<evidence type="ECO:0000313" key="3">
    <source>
        <dbReference type="EMBL" id="NMG05085.1"/>
    </source>
</evidence>
<dbReference type="Gene3D" id="2.40.30.170">
    <property type="match status" value="1"/>
</dbReference>
<protein>
    <submittedName>
        <fullName evidence="3">HlyD family efflux transporter periplasmic adaptor subunit</fullName>
    </submittedName>
</protein>
<comment type="caution">
    <text evidence="3">The sequence shown here is derived from an EMBL/GenBank/DDBJ whole genome shotgun (WGS) entry which is preliminary data.</text>
</comment>